<dbReference type="SUPFAM" id="SSF140741">
    <property type="entry name" value="RUN domain-like"/>
    <property type="match status" value="1"/>
</dbReference>
<protein>
    <recommendedName>
        <fullName evidence="1">RUN domain-containing protein</fullName>
    </recommendedName>
</protein>
<evidence type="ECO:0000259" key="1">
    <source>
        <dbReference type="PROSITE" id="PS50826"/>
    </source>
</evidence>
<gene>
    <name evidence="2" type="ORF">NLS_LOCUS4291</name>
</gene>
<dbReference type="OrthoDB" id="10264062at2759"/>
<accession>A0A3P6UNK8</accession>
<evidence type="ECO:0000313" key="3">
    <source>
        <dbReference type="Proteomes" id="UP000277928"/>
    </source>
</evidence>
<dbReference type="InterPro" id="IPR004012">
    <property type="entry name" value="Run_dom"/>
</dbReference>
<reference evidence="2 3" key="1">
    <citation type="submission" date="2018-08" db="EMBL/GenBank/DDBJ databases">
        <authorList>
            <person name="Laetsch R D."/>
            <person name="Stevens L."/>
            <person name="Kumar S."/>
            <person name="Blaxter L. M."/>
        </authorList>
    </citation>
    <scope>NUCLEOTIDE SEQUENCE [LARGE SCALE GENOMIC DNA]</scope>
</reference>
<dbReference type="AlphaFoldDB" id="A0A3P6UNK8"/>
<dbReference type="OMA" id="HRKEYLL"/>
<dbReference type="InterPro" id="IPR037213">
    <property type="entry name" value="Run_dom_sf"/>
</dbReference>
<name>A0A3P6UNK8_LITSI</name>
<evidence type="ECO:0000313" key="2">
    <source>
        <dbReference type="EMBL" id="VDK78961.1"/>
    </source>
</evidence>
<dbReference type="Pfam" id="PF02759">
    <property type="entry name" value="RUN"/>
    <property type="match status" value="1"/>
</dbReference>
<keyword evidence="3" id="KW-1185">Reference proteome</keyword>
<dbReference type="Proteomes" id="UP000277928">
    <property type="component" value="Unassembled WGS sequence"/>
</dbReference>
<organism evidence="2 3">
    <name type="scientific">Litomosoides sigmodontis</name>
    <name type="common">Filarial nematode worm</name>
    <dbReference type="NCBI Taxonomy" id="42156"/>
    <lineage>
        <taxon>Eukaryota</taxon>
        <taxon>Metazoa</taxon>
        <taxon>Ecdysozoa</taxon>
        <taxon>Nematoda</taxon>
        <taxon>Chromadorea</taxon>
        <taxon>Rhabditida</taxon>
        <taxon>Spirurina</taxon>
        <taxon>Spiruromorpha</taxon>
        <taxon>Filarioidea</taxon>
        <taxon>Onchocercidae</taxon>
        <taxon>Litomosoides</taxon>
    </lineage>
</organism>
<dbReference type="Gene3D" id="1.20.58.900">
    <property type="match status" value="1"/>
</dbReference>
<dbReference type="PROSITE" id="PS50826">
    <property type="entry name" value="RUN"/>
    <property type="match status" value="1"/>
</dbReference>
<dbReference type="EMBL" id="UYRX01000267">
    <property type="protein sequence ID" value="VDK78961.1"/>
    <property type="molecule type" value="Genomic_DNA"/>
</dbReference>
<feature type="domain" description="RUN" evidence="1">
    <location>
        <begin position="80"/>
        <end position="204"/>
    </location>
</feature>
<proteinExistence type="predicted"/>
<dbReference type="STRING" id="42156.A0A3P6UNK8"/>
<sequence length="204" mass="22497">MVRHSSAWETFITRSEDSVVTERKASASAVGLNRSGSAAISNFSTESLSEATHRKEYLLNKLKREVKIIMEESVNRKAISAKSTYVISLCAAVEQCLLDGLKRRLLGLFGERSTYALLHNIAKFCPEAATVLTLTVKAEDDEIASCPLSCLWIRFALLAKVLPAIIGFIHNSVHCRRYYKESSLMLDAARGGVLAALLGILFLF</sequence>